<reference evidence="1 2" key="1">
    <citation type="submission" date="2016-06" db="EMBL/GenBank/DDBJ databases">
        <authorList>
            <person name="Kjaerup R.B."/>
            <person name="Dalgaard T.S."/>
            <person name="Juul-Madsen H.R."/>
        </authorList>
    </citation>
    <scope>NUCLEOTIDE SEQUENCE [LARGE SCALE GENOMIC DNA]</scope>
    <source>
        <strain evidence="1 2">E2464</strain>
    </source>
</reference>
<gene>
    <name evidence="1" type="ORF">A5685_10125</name>
</gene>
<comment type="caution">
    <text evidence="1">The sequence shown here is derived from an EMBL/GenBank/DDBJ whole genome shotgun (WGS) entry which is preliminary data.</text>
</comment>
<organism evidence="1 2">
    <name type="scientific">Mycobacterium colombiense</name>
    <dbReference type="NCBI Taxonomy" id="339268"/>
    <lineage>
        <taxon>Bacteria</taxon>
        <taxon>Bacillati</taxon>
        <taxon>Actinomycetota</taxon>
        <taxon>Actinomycetes</taxon>
        <taxon>Mycobacteriales</taxon>
        <taxon>Mycobacteriaceae</taxon>
        <taxon>Mycobacterium</taxon>
        <taxon>Mycobacterium avium complex (MAC)</taxon>
    </lineage>
</organism>
<evidence type="ECO:0000313" key="2">
    <source>
        <dbReference type="Proteomes" id="UP000093861"/>
    </source>
</evidence>
<accession>A0A1A2RVK2</accession>
<name>A0A1A2RVK2_9MYCO</name>
<evidence type="ECO:0000313" key="1">
    <source>
        <dbReference type="EMBL" id="OBH55894.1"/>
    </source>
</evidence>
<sequence length="94" mass="10509">MTVIAVIAALATATCIGYYFGRRAASAPPSWKKRTSRIALSRQAVNLLAMITARRIQQRFRVQRSVSDVAARYGLRVVAPLQFRRGGVVRLRSY</sequence>
<dbReference type="AlphaFoldDB" id="A0A1A2RVK2"/>
<proteinExistence type="predicted"/>
<dbReference type="Proteomes" id="UP000093861">
    <property type="component" value="Unassembled WGS sequence"/>
</dbReference>
<dbReference type="EMBL" id="LZJS01000133">
    <property type="protein sequence ID" value="OBH55894.1"/>
    <property type="molecule type" value="Genomic_DNA"/>
</dbReference>
<protein>
    <submittedName>
        <fullName evidence="1">Uncharacterized protein</fullName>
    </submittedName>
</protein>